<keyword evidence="4 8" id="KW-0234">DNA repair</keyword>
<dbReference type="GO" id="GO:0006289">
    <property type="term" value="P:nucleotide-excision repair"/>
    <property type="evidence" value="ECO:0007669"/>
    <property type="project" value="TreeGrafter"/>
</dbReference>
<gene>
    <name evidence="8" type="primary">NTH1</name>
    <name evidence="11" type="ORF">C8Q69DRAFT_440344</name>
</gene>
<name>A0A443I564_BYSSP</name>
<dbReference type="CDD" id="cd00056">
    <property type="entry name" value="ENDO3c"/>
    <property type="match status" value="1"/>
</dbReference>
<feature type="domain" description="HhH-GPD" evidence="10">
    <location>
        <begin position="185"/>
        <end position="363"/>
    </location>
</feature>
<keyword evidence="5 8" id="KW-0456">Lyase</keyword>
<dbReference type="GO" id="GO:0003677">
    <property type="term" value="F:DNA binding"/>
    <property type="evidence" value="ECO:0007669"/>
    <property type="project" value="UniProtKB-UniRule"/>
</dbReference>
<keyword evidence="8" id="KW-0496">Mitochondrion</keyword>
<dbReference type="PANTHER" id="PTHR43286:SF1">
    <property type="entry name" value="ENDONUCLEASE III-LIKE PROTEIN 1"/>
    <property type="match status" value="1"/>
</dbReference>
<dbReference type="InterPro" id="IPR004036">
    <property type="entry name" value="Endonuclease-III-like_CS2"/>
</dbReference>
<keyword evidence="6 8" id="KW-0326">Glycosidase</keyword>
<dbReference type="Gene3D" id="1.10.1670.10">
    <property type="entry name" value="Helix-hairpin-Helix base-excision DNA repair enzymes (C-terminal)"/>
    <property type="match status" value="1"/>
</dbReference>
<keyword evidence="8" id="KW-0539">Nucleus</keyword>
<dbReference type="InterPro" id="IPR056632">
    <property type="entry name" value="DUF7730"/>
</dbReference>
<dbReference type="InterPro" id="IPR000445">
    <property type="entry name" value="HhH_motif"/>
</dbReference>
<dbReference type="InterPro" id="IPR011257">
    <property type="entry name" value="DNA_glycosylase"/>
</dbReference>
<dbReference type="GO" id="GO:0005739">
    <property type="term" value="C:mitochondrion"/>
    <property type="evidence" value="ECO:0007669"/>
    <property type="project" value="UniProtKB-SubCell"/>
</dbReference>
<reference evidence="11 12" key="1">
    <citation type="journal article" date="2018" name="Front. Microbiol.">
        <title>Genomic and genetic insights into a cosmopolitan fungus, Paecilomyces variotii (Eurotiales).</title>
        <authorList>
            <person name="Urquhart A.S."/>
            <person name="Mondo S.J."/>
            <person name="Makela M.R."/>
            <person name="Hane J.K."/>
            <person name="Wiebenga A."/>
            <person name="He G."/>
            <person name="Mihaltcheva S."/>
            <person name="Pangilinan J."/>
            <person name="Lipzen A."/>
            <person name="Barry K."/>
            <person name="de Vries R.P."/>
            <person name="Grigoriev I.V."/>
            <person name="Idnurm A."/>
        </authorList>
    </citation>
    <scope>NUCLEOTIDE SEQUENCE [LARGE SCALE GENOMIC DNA]</scope>
    <source>
        <strain evidence="11 12">CBS 101075</strain>
    </source>
</reference>
<dbReference type="GO" id="GO:0000703">
    <property type="term" value="F:oxidized pyrimidine nucleobase lesion DNA N-glycosylase activity"/>
    <property type="evidence" value="ECO:0007669"/>
    <property type="project" value="UniProtKB-UniRule"/>
</dbReference>
<organism evidence="11 12">
    <name type="scientific">Byssochlamys spectabilis</name>
    <name type="common">Paecilomyces variotii</name>
    <dbReference type="NCBI Taxonomy" id="264951"/>
    <lineage>
        <taxon>Eukaryota</taxon>
        <taxon>Fungi</taxon>
        <taxon>Dikarya</taxon>
        <taxon>Ascomycota</taxon>
        <taxon>Pezizomycotina</taxon>
        <taxon>Eurotiomycetes</taxon>
        <taxon>Eurotiomycetidae</taxon>
        <taxon>Eurotiales</taxon>
        <taxon>Thermoascaceae</taxon>
        <taxon>Paecilomyces</taxon>
    </lineage>
</organism>
<dbReference type="SMART" id="SM00478">
    <property type="entry name" value="ENDO3c"/>
    <property type="match status" value="1"/>
</dbReference>
<dbReference type="PANTHER" id="PTHR43286">
    <property type="entry name" value="ENDONUCLEASE III-LIKE PROTEIN 1"/>
    <property type="match status" value="1"/>
</dbReference>
<dbReference type="VEuPathDB" id="FungiDB:C8Q69DRAFT_440344"/>
<dbReference type="SUPFAM" id="SSF48150">
    <property type="entry name" value="DNA-glycosylase"/>
    <property type="match status" value="1"/>
</dbReference>
<evidence type="ECO:0000256" key="6">
    <source>
        <dbReference type="ARBA" id="ARBA00023295"/>
    </source>
</evidence>
<evidence type="ECO:0000256" key="2">
    <source>
        <dbReference type="ARBA" id="ARBA00022763"/>
    </source>
</evidence>
<feature type="compositionally biased region" description="Basic and acidic residues" evidence="9">
    <location>
        <begin position="1"/>
        <end position="11"/>
    </location>
</feature>
<accession>A0A443I564</accession>
<keyword evidence="12" id="KW-1185">Reference proteome</keyword>
<dbReference type="Pfam" id="PF00633">
    <property type="entry name" value="HHH"/>
    <property type="match status" value="1"/>
</dbReference>
<dbReference type="Pfam" id="PF00730">
    <property type="entry name" value="HhH-GPD"/>
    <property type="match status" value="1"/>
</dbReference>
<comment type="catalytic activity">
    <reaction evidence="7 8">
        <text>2'-deoxyribonucleotide-(2'-deoxyribose 5'-phosphate)-2'-deoxyribonucleotide-DNA = a 3'-end 2'-deoxyribonucleotide-(2,3-dehydro-2,3-deoxyribose 5'-phosphate)-DNA + a 5'-end 5'-phospho-2'-deoxyribonucleoside-DNA + H(+)</text>
        <dbReference type="Rhea" id="RHEA:66592"/>
        <dbReference type="Rhea" id="RHEA-COMP:13180"/>
        <dbReference type="Rhea" id="RHEA-COMP:16897"/>
        <dbReference type="Rhea" id="RHEA-COMP:17067"/>
        <dbReference type="ChEBI" id="CHEBI:15378"/>
        <dbReference type="ChEBI" id="CHEBI:136412"/>
        <dbReference type="ChEBI" id="CHEBI:157695"/>
        <dbReference type="ChEBI" id="CHEBI:167181"/>
        <dbReference type="EC" id="4.2.99.18"/>
    </reaction>
</comment>
<comment type="caution">
    <text evidence="8">Lacks conserved residue(s) required for the propagation of feature annotation.</text>
</comment>
<dbReference type="InterPro" id="IPR003265">
    <property type="entry name" value="HhH-GPD_domain"/>
</dbReference>
<feature type="region of interest" description="Disordered" evidence="9">
    <location>
        <begin position="1"/>
        <end position="28"/>
    </location>
</feature>
<comment type="function">
    <text evidence="8">Bifunctional DNA N-glycosylase with associated apurinic/apyrimidinic (AP) lyase function that catalyzes the first step in base excision repair (BER), the primary repair pathway for the repair of oxidative DNA damage. The DNA N-glycosylase activity releases the damaged DNA base from DNA by cleaving the N-glycosidic bond, leaving an AP site. The AP lyase activity cleaves the phosphodiester bond 3' to the AP site by a beta-elimination. Primarily recognizes and repairs oxidative base damage of pyrimidines.</text>
</comment>
<feature type="region of interest" description="Disordered" evidence="9">
    <location>
        <begin position="41"/>
        <end position="128"/>
    </location>
</feature>
<dbReference type="HAMAP" id="MF_03183">
    <property type="entry name" value="Endonuclease_III_Nth"/>
    <property type="match status" value="1"/>
</dbReference>
<protein>
    <recommendedName>
        <fullName evidence="8">Endonuclease III homolog</fullName>
        <ecNumber evidence="8">3.2.2.-</ecNumber>
        <ecNumber evidence="8">4.2.99.18</ecNumber>
    </recommendedName>
    <alternativeName>
        <fullName evidence="8">Bifunctional DNA N-glycosylase/DNA-(apurinic or apyrimidinic site) lyase</fullName>
        <shortName evidence="8">DNA glycosylase/AP lyase</shortName>
    </alternativeName>
</protein>
<dbReference type="AlphaFoldDB" id="A0A443I564"/>
<dbReference type="GO" id="GO:0140078">
    <property type="term" value="F:class I DNA-(apurinic or apyrimidinic site) endonuclease activity"/>
    <property type="evidence" value="ECO:0007669"/>
    <property type="project" value="UniProtKB-EC"/>
</dbReference>
<dbReference type="GO" id="GO:0005634">
    <property type="term" value="C:nucleus"/>
    <property type="evidence" value="ECO:0007669"/>
    <property type="project" value="UniProtKB-SubCell"/>
</dbReference>
<sequence length="966" mass="108609">MRTSRIAKDTTKVLQALSPPGKRRTRSALTSNALQSFAFSENSAGDISSDLPPKQEALISDDDGSSLSSANTDDIEDLLAPAAKRRKTRAASTRSPRKVIVKQETPKASSNGAKARRMPARKVTATDGSVVVQPPSNWETIYSIVKKMREENPTAPVDTMGCAELYWRGSSPRDRRFQTLVALMLSSQTKDTVTAVAMQRLHTELGEQKTAPVASPIIKAEDDEGKDQVAAKDSTLNLENILAVSPERLNELIRTVGFHNNKTKYIKAAAIILRDEYNSDIPDTAEKLMKLPGVGPKMAYLCMSAAWGKHEGIGVDVHVHRITNLWGWQKSKNPEETRKALESWLPKDKWHEINKLLVGLGQTVCLPVGRRCGECEVAGKGLCKSEIKGLIPKGNRGIIVGKKETLDEKSFAIGEVKSFRIFTMELFSDTDMVDAAIESDFDEDYFDTDFDVDMADMAFEDPCVEAGPAVSMAASKTFLDLPEKVRVRIYEYYGLVRSCPVDVVYEKGRSKNHNRSACLEYPDKRDMVGNWNTTFGARNCDHPPLPLDIFLVSHAVYRDAFSTFYSKNKFTVFLRRRSDLVTFRISAARGLKHIRSIHVDLQTYDNRTIKADMVEVDCHRACLNLWRSFSQVIATGMPRLRYFSIKCRVKDPETAMAVVENLEDFPALAGCSFYFNALPLPSVISVARDAAEYATTVVKDTSEPFPFLKLPKELQLMVWRHLLVVRWDPFIHSSKACAGLTTFQSHKCERAQDTSYLMCCGTCSMTGATCFCSYGQTALSSTCSCFRSPLPYFLVNREMYEDASGIFYTSNRFAFIQENPDQMMRFLHPFSNATLAKIRYLIVKFPPSHRSFGSPAPKLERSLQLSWSILLRFFKEHFCMDRLSLTIVDLGTLGSPLIRSERNGYLRRFFQVFSALRGIHSFQVYLLDDHEYESTAEQIVMGPGYVSVKSNDFPFLGHRCITKSRT</sequence>
<dbReference type="EMBL" id="RCNU01000001">
    <property type="protein sequence ID" value="RWQ99233.1"/>
    <property type="molecule type" value="Genomic_DNA"/>
</dbReference>
<keyword evidence="2 8" id="KW-0227">DNA damage</keyword>
<keyword evidence="3 8" id="KW-0378">Hydrolase</keyword>
<dbReference type="EC" id="4.2.99.18" evidence="8"/>
<evidence type="ECO:0000256" key="4">
    <source>
        <dbReference type="ARBA" id="ARBA00023204"/>
    </source>
</evidence>
<dbReference type="Proteomes" id="UP000283841">
    <property type="component" value="Unassembled WGS sequence"/>
</dbReference>
<dbReference type="EC" id="3.2.2.-" evidence="8"/>
<proteinExistence type="inferred from homology"/>
<evidence type="ECO:0000256" key="7">
    <source>
        <dbReference type="ARBA" id="ARBA00044632"/>
    </source>
</evidence>
<evidence type="ECO:0000313" key="12">
    <source>
        <dbReference type="Proteomes" id="UP000283841"/>
    </source>
</evidence>
<dbReference type="InterPro" id="IPR023170">
    <property type="entry name" value="HhH_base_excis_C"/>
</dbReference>
<evidence type="ECO:0000256" key="5">
    <source>
        <dbReference type="ARBA" id="ARBA00023239"/>
    </source>
</evidence>
<evidence type="ECO:0000256" key="9">
    <source>
        <dbReference type="SAM" id="MobiDB-lite"/>
    </source>
</evidence>
<dbReference type="STRING" id="264951.A0A443I564"/>
<dbReference type="PROSITE" id="PS01155">
    <property type="entry name" value="ENDONUCLEASE_III_2"/>
    <property type="match status" value="1"/>
</dbReference>
<comment type="similarity">
    <text evidence="1 8">Belongs to the Nth/MutY family.</text>
</comment>
<dbReference type="GO" id="GO:0006285">
    <property type="term" value="P:base-excision repair, AP site formation"/>
    <property type="evidence" value="ECO:0007669"/>
    <property type="project" value="UniProtKB-UniRule"/>
</dbReference>
<evidence type="ECO:0000259" key="10">
    <source>
        <dbReference type="SMART" id="SM00478"/>
    </source>
</evidence>
<evidence type="ECO:0000256" key="8">
    <source>
        <dbReference type="HAMAP-Rule" id="MF_03183"/>
    </source>
</evidence>
<comment type="caution">
    <text evidence="11">The sequence shown here is derived from an EMBL/GenBank/DDBJ whole genome shotgun (WGS) entry which is preliminary data.</text>
</comment>
<feature type="compositionally biased region" description="Basic residues" evidence="9">
    <location>
        <begin position="83"/>
        <end position="100"/>
    </location>
</feature>
<dbReference type="FunFam" id="1.10.340.30:FF:000014">
    <property type="entry name" value="Endonuclease III homolog"/>
    <property type="match status" value="1"/>
</dbReference>
<evidence type="ECO:0000256" key="1">
    <source>
        <dbReference type="ARBA" id="ARBA00008343"/>
    </source>
</evidence>
<dbReference type="Gene3D" id="1.10.340.30">
    <property type="entry name" value="Hypothetical protein, domain 2"/>
    <property type="match status" value="1"/>
</dbReference>
<dbReference type="Pfam" id="PF24864">
    <property type="entry name" value="DUF7730"/>
    <property type="match status" value="1"/>
</dbReference>
<evidence type="ECO:0000313" key="11">
    <source>
        <dbReference type="EMBL" id="RWQ99233.1"/>
    </source>
</evidence>
<dbReference type="InterPro" id="IPR030841">
    <property type="entry name" value="NTH1"/>
</dbReference>
<evidence type="ECO:0000256" key="3">
    <source>
        <dbReference type="ARBA" id="ARBA00022801"/>
    </source>
</evidence>
<comment type="subcellular location">
    <subcellularLocation>
        <location evidence="8">Nucleus</location>
    </subcellularLocation>
    <subcellularLocation>
        <location evidence="8">Mitochondrion</location>
    </subcellularLocation>
</comment>